<evidence type="ECO:0008006" key="5">
    <source>
        <dbReference type="Google" id="ProtNLM"/>
    </source>
</evidence>
<feature type="transmembrane region" description="Helical" evidence="2">
    <location>
        <begin position="514"/>
        <end position="535"/>
    </location>
</feature>
<name>A0ABP8IC02_9BURK</name>
<gene>
    <name evidence="3" type="ORF">GCM10023165_48000</name>
</gene>
<reference evidence="4" key="1">
    <citation type="journal article" date="2019" name="Int. J. Syst. Evol. Microbiol.">
        <title>The Global Catalogue of Microorganisms (GCM) 10K type strain sequencing project: providing services to taxonomists for standard genome sequencing and annotation.</title>
        <authorList>
            <consortium name="The Broad Institute Genomics Platform"/>
            <consortium name="The Broad Institute Genome Sequencing Center for Infectious Disease"/>
            <person name="Wu L."/>
            <person name="Ma J."/>
        </authorList>
    </citation>
    <scope>NUCLEOTIDE SEQUENCE [LARGE SCALE GENOMIC DNA]</scope>
    <source>
        <strain evidence="4">JCM 17804</strain>
    </source>
</reference>
<evidence type="ECO:0000256" key="2">
    <source>
        <dbReference type="SAM" id="Phobius"/>
    </source>
</evidence>
<dbReference type="Proteomes" id="UP001500975">
    <property type="component" value="Unassembled WGS sequence"/>
</dbReference>
<feature type="region of interest" description="Disordered" evidence="1">
    <location>
        <begin position="1"/>
        <end position="24"/>
    </location>
</feature>
<accession>A0ABP8IC02</accession>
<sequence length="601" mass="67716">MKPVSDTISGIPLGGAEAGTPSPVTKAERCRVYTGAMQQITPGLDAAAQAAGGAPRVRHLRATLLWPLRLMPTPSAPHDRRSPWELLKEAGADSPWREVVDEYTGSSEAFHERHYNEFVSFLPYVQRFLYGEGRRGREAGGHGGESPMHVFRRHDIAAVRVVARPGDAPLTLQVVHTDLYFFFDVDVVMLNMEVGADDLGLPQAQETLYRFGRAYPGGWDAKGAALHCMSSVEWLDAKGQVLASSDAQQSDLFLAHVAEHRAPRIAAHWAWLMQPLVSDHSGEPGLLRFRQLEYYRMPLMAYLALDDPRKLSRLDFMRLTLVTGAAEPAVGRGGPLPFAEDHMMDFEQRYCYDRFWVDAGSAPNTRYLCSGRSLVVVGTADSEFFCCRDRGVLAQFRHQHFLVFLIAHFQKAALLMFSDRLVEALRRLDVHDVASVKRFKRAIRASFEGFLRFTHRYWFHEISEQAQVRALYRLCTSHLALDPLYEEVKERIADMNTYLDADSLRRQANTVVRLTVVTLFGLIGTITTGFLGMNLLAEADSPLWKKLAWFGVVGAFTTWLTFYTLIKSKRLSDFIDALSDERQSFKSRLGVLARVWKPGAD</sequence>
<evidence type="ECO:0000256" key="1">
    <source>
        <dbReference type="SAM" id="MobiDB-lite"/>
    </source>
</evidence>
<feature type="transmembrane region" description="Helical" evidence="2">
    <location>
        <begin position="547"/>
        <end position="566"/>
    </location>
</feature>
<dbReference type="EMBL" id="BAABGJ010000080">
    <property type="protein sequence ID" value="GAA4355641.1"/>
    <property type="molecule type" value="Genomic_DNA"/>
</dbReference>
<organism evidence="3 4">
    <name type="scientific">Variovorax defluvii</name>
    <dbReference type="NCBI Taxonomy" id="913761"/>
    <lineage>
        <taxon>Bacteria</taxon>
        <taxon>Pseudomonadati</taxon>
        <taxon>Pseudomonadota</taxon>
        <taxon>Betaproteobacteria</taxon>
        <taxon>Burkholderiales</taxon>
        <taxon>Comamonadaceae</taxon>
        <taxon>Variovorax</taxon>
    </lineage>
</organism>
<comment type="caution">
    <text evidence="3">The sequence shown here is derived from an EMBL/GenBank/DDBJ whole genome shotgun (WGS) entry which is preliminary data.</text>
</comment>
<protein>
    <recommendedName>
        <fullName evidence="5">CorA-like Mg2+ transporter protein</fullName>
    </recommendedName>
</protein>
<keyword evidence="2" id="KW-0472">Membrane</keyword>
<proteinExistence type="predicted"/>
<dbReference type="Gene3D" id="1.20.58.340">
    <property type="entry name" value="Magnesium transport protein CorA, transmembrane region"/>
    <property type="match status" value="1"/>
</dbReference>
<keyword evidence="4" id="KW-1185">Reference proteome</keyword>
<keyword evidence="2" id="KW-0812">Transmembrane</keyword>
<evidence type="ECO:0000313" key="3">
    <source>
        <dbReference type="EMBL" id="GAA4355641.1"/>
    </source>
</evidence>
<keyword evidence="2" id="KW-1133">Transmembrane helix</keyword>
<evidence type="ECO:0000313" key="4">
    <source>
        <dbReference type="Proteomes" id="UP001500975"/>
    </source>
</evidence>